<evidence type="ECO:0000259" key="10">
    <source>
        <dbReference type="SMART" id="SM00829"/>
    </source>
</evidence>
<evidence type="ECO:0000256" key="7">
    <source>
        <dbReference type="ARBA" id="ARBA00023002"/>
    </source>
</evidence>
<dbReference type="GO" id="GO:0005739">
    <property type="term" value="C:mitochondrion"/>
    <property type="evidence" value="ECO:0007669"/>
    <property type="project" value="TreeGrafter"/>
</dbReference>
<evidence type="ECO:0000256" key="2">
    <source>
        <dbReference type="ARBA" id="ARBA00008072"/>
    </source>
</evidence>
<protein>
    <recommendedName>
        <fullName evidence="9">Branched-chain-amino-acid aminotransferase</fullName>
        <ecNumber evidence="9">2.6.1.42</ecNumber>
    </recommendedName>
</protein>
<feature type="domain" description="Enoyl reductase (ER)" evidence="10">
    <location>
        <begin position="978"/>
        <end position="1305"/>
    </location>
</feature>
<keyword evidence="9" id="KW-0100">Branched-chain amino acid biosynthesis</keyword>
<dbReference type="InterPro" id="IPR047122">
    <property type="entry name" value="Trans-enoyl_RdTase-like"/>
</dbReference>
<evidence type="ECO:0000256" key="5">
    <source>
        <dbReference type="ARBA" id="ARBA00022679"/>
    </source>
</evidence>
<dbReference type="SUPFAM" id="SSF56752">
    <property type="entry name" value="D-aminoacid aminotransferase-like PLP-dependent enzymes"/>
    <property type="match status" value="1"/>
</dbReference>
<dbReference type="GO" id="GO:0009099">
    <property type="term" value="P:L-valine biosynthetic process"/>
    <property type="evidence" value="ECO:0007669"/>
    <property type="project" value="TreeGrafter"/>
</dbReference>
<dbReference type="InterPro" id="IPR043132">
    <property type="entry name" value="BCAT-like_C"/>
</dbReference>
<evidence type="ECO:0000256" key="9">
    <source>
        <dbReference type="RuleBase" id="RU004517"/>
    </source>
</evidence>
<sequence>MSAQISTNGTNGSAVSAKGQLDASKLKFDLTTVLKDVPEPGSAELWEQNVATDHMVTCRWTVQNGWEDPVIKPFGDLTISPLASCLHYATQCFEGMKVYRGFDGRVRLFRPDRNAKRLVMSAERVSLPSFDPEQLVELIKALVRVDAKRWLSEPGSFRYIRPALIGTGRQLGIQIPKEAILMVTLVCWPDFSTESPPGVEPRSDLRLITSRNDTIRAWPGGFGYAKVGANYGPSFASHCEAQQAGYDQVLWLLGDEGQVTEAGASNFFAVVRDEKASKPVLLTAPLTDRVILDGVTRRSVLDLVESRLSEELEVREVRFTIKDIEQAWRNGLLQEAFVSGTAFFIKNVSTIRVGDFNIDLPQKQDEGSAYGPRIKGWLKDIMFGGEEHEWGVVVDYNYRLQMTKYAPVTLGVLGRYYSARHTLGQYRSACVTATYIISLPNDSLLSELDNALEHALQATIRQNSGLRYGICGEKEAGVPLFRQIRTFDREDVLKVIDSQDANGSNGEGGGTTDDTLSKVLESGHSALWIENEPAWKVVVVKQTCECKSRHSLRLDISFFAHHAIADGLSGVAFHVSLMSNLKLGLPALAKWPLQLNEVQDPPPTVEERVDCLSCNCTICTTPDKSDEPVWGGGPISTSPTLNYESRVRIVTVPAAPFSDVLRKCKQINVTVTGLLHAIICASLSIAIKEDVPGFRAVTPFSARRHTGASDAEIVNHISYLTSYVSREDVQKFRDCHRGSDTEEQYIIDLARRFSNEVATKVKEFPHGSMVAKLSQVQDILQQCQSQGGTERRYTYELSNLGSVSSIVPPEDSGIKLDRLIFTQCGFAAGPALGFNCVSTRGGNFTISITWQRGIVEETVVEDIAQDLETRLGTFHSVEGLLHRGSDHDSMAPETKSEPMGEWIVLIPDNKDSLQTRMRVRETHIKEMLQHIDSGLFQMGGGTLAGNSVNGSAIIARAKSEADILAVLKNDVYARSGVWDLENIKFVPEHQVYVKVEYAALNPTDRLALDVNAFGDDAVLGCDFAGKVVDAHSTVTKLKPGDNIAGFIWGGEIKGLGAYSMYTIADERLSFKIPESINLAEASTVPLAANTAWLALFSEDCLALSSDKTGEKRPLLIWGGNTTVGYFAIQIAKLHNIEVATTCSPKSFDKMRQAGATHVFDYKDEDVVSKIRTAVPNLQHVFDTVGNETSSATAARSISQPEGVLCTVRPGKANTQDVPSHIQVTDVFVFTAFPTEHSYRGKAHWPVKMNDHKLSADFHGQLETLLGKGSLKPSPVRLMGQLSPSTVEKAMDLNRQGSISGEKLVFGGFA</sequence>
<evidence type="ECO:0000313" key="12">
    <source>
        <dbReference type="Proteomes" id="UP000544095"/>
    </source>
</evidence>
<dbReference type="Proteomes" id="UP000544095">
    <property type="component" value="Unassembled WGS sequence"/>
</dbReference>
<dbReference type="InterPro" id="IPR010828">
    <property type="entry name" value="Atf2/Sli1-like"/>
</dbReference>
<dbReference type="Pfam" id="PF07247">
    <property type="entry name" value="AATase"/>
    <property type="match status" value="2"/>
</dbReference>
<gene>
    <name evidence="11" type="ORF">FPANT_7350</name>
</gene>
<dbReference type="InterPro" id="IPR036038">
    <property type="entry name" value="Aminotransferase-like"/>
</dbReference>
<keyword evidence="12" id="KW-1185">Reference proteome</keyword>
<dbReference type="GO" id="GO:0004084">
    <property type="term" value="F:branched-chain-amino-acid transaminase activity"/>
    <property type="evidence" value="ECO:0007669"/>
    <property type="project" value="UniProtKB-EC"/>
</dbReference>
<dbReference type="InterPro" id="IPR001544">
    <property type="entry name" value="Aminotrans_IV"/>
</dbReference>
<dbReference type="PROSITE" id="PS00770">
    <property type="entry name" value="AA_TRANSFER_CLASS_4"/>
    <property type="match status" value="1"/>
</dbReference>
<comment type="catalytic activity">
    <reaction evidence="9">
        <text>L-valine + 2-oxoglutarate = 3-methyl-2-oxobutanoate + L-glutamate</text>
        <dbReference type="Rhea" id="RHEA:24813"/>
        <dbReference type="ChEBI" id="CHEBI:11851"/>
        <dbReference type="ChEBI" id="CHEBI:16810"/>
        <dbReference type="ChEBI" id="CHEBI:29985"/>
        <dbReference type="ChEBI" id="CHEBI:57762"/>
        <dbReference type="EC" id="2.6.1.42"/>
    </reaction>
</comment>
<keyword evidence="6 8" id="KW-0663">Pyridoxal phosphate</keyword>
<keyword evidence="7" id="KW-0560">Oxidoreductase</keyword>
<evidence type="ECO:0000256" key="1">
    <source>
        <dbReference type="ARBA" id="ARBA00001933"/>
    </source>
</evidence>
<keyword evidence="5 9" id="KW-0808">Transferase</keyword>
<dbReference type="InterPro" id="IPR011032">
    <property type="entry name" value="GroES-like_sf"/>
</dbReference>
<evidence type="ECO:0000256" key="6">
    <source>
        <dbReference type="ARBA" id="ARBA00022898"/>
    </source>
</evidence>
<dbReference type="PANTHER" id="PTHR11825">
    <property type="entry name" value="SUBGROUP IIII AMINOTRANSFERASE"/>
    <property type="match status" value="1"/>
</dbReference>
<dbReference type="FunFam" id="3.30.470.10:FF:000012">
    <property type="entry name" value="Branched-chain-amino-acid aminotransferase"/>
    <property type="match status" value="1"/>
</dbReference>
<keyword evidence="4 9" id="KW-0032">Aminotransferase</keyword>
<dbReference type="InterPro" id="IPR005545">
    <property type="entry name" value="YCII"/>
</dbReference>
<dbReference type="Pfam" id="PF03795">
    <property type="entry name" value="YCII"/>
    <property type="match status" value="1"/>
</dbReference>
<evidence type="ECO:0000313" key="11">
    <source>
        <dbReference type="EMBL" id="KAF5585979.1"/>
    </source>
</evidence>
<evidence type="ECO:0000256" key="4">
    <source>
        <dbReference type="ARBA" id="ARBA00022576"/>
    </source>
</evidence>
<dbReference type="PANTHER" id="PTHR11825:SF69">
    <property type="entry name" value="BRANCHED-CHAIN-AMINO-ACID AMINOTRANSFERASE"/>
    <property type="match status" value="1"/>
</dbReference>
<comment type="similarity">
    <text evidence="2">Belongs to the zinc-containing alcohol dehydrogenase family.</text>
</comment>
<dbReference type="Gene3D" id="3.30.70.1060">
    <property type="entry name" value="Dimeric alpha+beta barrel"/>
    <property type="match status" value="1"/>
</dbReference>
<comment type="catalytic activity">
    <reaction evidence="9">
        <text>L-isoleucine + 2-oxoglutarate = (S)-3-methyl-2-oxopentanoate + L-glutamate</text>
        <dbReference type="Rhea" id="RHEA:24801"/>
        <dbReference type="ChEBI" id="CHEBI:16810"/>
        <dbReference type="ChEBI" id="CHEBI:29985"/>
        <dbReference type="ChEBI" id="CHEBI:35146"/>
        <dbReference type="ChEBI" id="CHEBI:58045"/>
        <dbReference type="EC" id="2.6.1.42"/>
    </reaction>
</comment>
<keyword evidence="9" id="KW-0028">Amino-acid biosynthesis</keyword>
<accession>A0A8H5L750</accession>
<dbReference type="GO" id="GO:0009098">
    <property type="term" value="P:L-leucine biosynthetic process"/>
    <property type="evidence" value="ECO:0007669"/>
    <property type="project" value="TreeGrafter"/>
</dbReference>
<dbReference type="InterPro" id="IPR018300">
    <property type="entry name" value="Aminotrans_IV_CS"/>
</dbReference>
<dbReference type="SUPFAM" id="SSF54909">
    <property type="entry name" value="Dimeric alpha+beta barrel"/>
    <property type="match status" value="1"/>
</dbReference>
<name>A0A8H5L750_9HYPO</name>
<dbReference type="Pfam" id="PF08240">
    <property type="entry name" value="ADH_N"/>
    <property type="match status" value="1"/>
</dbReference>
<reference evidence="11 12" key="1">
    <citation type="submission" date="2020-05" db="EMBL/GenBank/DDBJ databases">
        <title>Identification and distribution of gene clusters putatively required for synthesis of sphingolipid metabolism inhibitors in phylogenetically diverse species of the filamentous fungus Fusarium.</title>
        <authorList>
            <person name="Kim H.-S."/>
            <person name="Busman M."/>
            <person name="Brown D.W."/>
            <person name="Divon H."/>
            <person name="Uhlig S."/>
            <person name="Proctor R.H."/>
        </authorList>
    </citation>
    <scope>NUCLEOTIDE SEQUENCE [LARGE SCALE GENOMIC DNA]</scope>
    <source>
        <strain evidence="11 12">NRRL 25211</strain>
    </source>
</reference>
<dbReference type="InterPro" id="IPR011008">
    <property type="entry name" value="Dimeric_a/b-barrel"/>
</dbReference>
<dbReference type="Gene3D" id="3.30.470.10">
    <property type="match status" value="1"/>
</dbReference>
<dbReference type="GO" id="GO:0016651">
    <property type="term" value="F:oxidoreductase activity, acting on NAD(P)H"/>
    <property type="evidence" value="ECO:0007669"/>
    <property type="project" value="InterPro"/>
</dbReference>
<comment type="similarity">
    <text evidence="3 9">Belongs to the class-IV pyridoxal-phosphate-dependent aminotransferase family.</text>
</comment>
<evidence type="ECO:0000256" key="8">
    <source>
        <dbReference type="RuleBase" id="RU004516"/>
    </source>
</evidence>
<dbReference type="Gene3D" id="3.90.180.10">
    <property type="entry name" value="Medium-chain alcohol dehydrogenases, catalytic domain"/>
    <property type="match status" value="1"/>
</dbReference>
<proteinExistence type="inferred from homology"/>
<dbReference type="InterPro" id="IPR043131">
    <property type="entry name" value="BCAT-like_N"/>
</dbReference>
<dbReference type="SMART" id="SM00829">
    <property type="entry name" value="PKS_ER"/>
    <property type="match status" value="1"/>
</dbReference>
<dbReference type="EC" id="2.6.1.42" evidence="9"/>
<dbReference type="Gene3D" id="3.40.50.720">
    <property type="entry name" value="NAD(P)-binding Rossmann-like Domain"/>
    <property type="match status" value="1"/>
</dbReference>
<dbReference type="InterPro" id="IPR036291">
    <property type="entry name" value="NAD(P)-bd_dom_sf"/>
</dbReference>
<comment type="cofactor">
    <cofactor evidence="1 8">
        <name>pyridoxal 5'-phosphate</name>
        <dbReference type="ChEBI" id="CHEBI:597326"/>
    </cofactor>
</comment>
<dbReference type="SUPFAM" id="SSF51735">
    <property type="entry name" value="NAD(P)-binding Rossmann-fold domains"/>
    <property type="match status" value="1"/>
</dbReference>
<dbReference type="Gene3D" id="3.20.10.10">
    <property type="entry name" value="D-amino Acid Aminotransferase, subunit A, domain 2"/>
    <property type="match status" value="1"/>
</dbReference>
<dbReference type="Pfam" id="PF00107">
    <property type="entry name" value="ADH_zinc_N"/>
    <property type="match status" value="1"/>
</dbReference>
<dbReference type="EMBL" id="JAAOAR010000359">
    <property type="protein sequence ID" value="KAF5585979.1"/>
    <property type="molecule type" value="Genomic_DNA"/>
</dbReference>
<evidence type="ECO:0000256" key="3">
    <source>
        <dbReference type="ARBA" id="ARBA00009320"/>
    </source>
</evidence>
<dbReference type="Pfam" id="PF01063">
    <property type="entry name" value="Aminotran_4"/>
    <property type="match status" value="1"/>
</dbReference>
<comment type="catalytic activity">
    <reaction evidence="9">
        <text>L-leucine + 2-oxoglutarate = 4-methyl-2-oxopentanoate + L-glutamate</text>
        <dbReference type="Rhea" id="RHEA:18321"/>
        <dbReference type="ChEBI" id="CHEBI:16810"/>
        <dbReference type="ChEBI" id="CHEBI:17865"/>
        <dbReference type="ChEBI" id="CHEBI:29985"/>
        <dbReference type="ChEBI" id="CHEBI:57427"/>
        <dbReference type="EC" id="2.6.1.42"/>
    </reaction>
</comment>
<dbReference type="InterPro" id="IPR013149">
    <property type="entry name" value="ADH-like_C"/>
</dbReference>
<dbReference type="SUPFAM" id="SSF50129">
    <property type="entry name" value="GroES-like"/>
    <property type="match status" value="1"/>
</dbReference>
<dbReference type="InterPro" id="IPR005786">
    <property type="entry name" value="B_amino_transII"/>
</dbReference>
<dbReference type="InterPro" id="IPR013154">
    <property type="entry name" value="ADH-like_N"/>
</dbReference>
<dbReference type="InterPro" id="IPR020843">
    <property type="entry name" value="ER"/>
</dbReference>
<dbReference type="CDD" id="cd08249">
    <property type="entry name" value="enoyl_reductase_like"/>
    <property type="match status" value="1"/>
</dbReference>
<comment type="caution">
    <text evidence="11">The sequence shown here is derived from an EMBL/GenBank/DDBJ whole genome shotgun (WGS) entry which is preliminary data.</text>
</comment>
<organism evidence="11 12">
    <name type="scientific">Fusarium pseudoanthophilum</name>
    <dbReference type="NCBI Taxonomy" id="48495"/>
    <lineage>
        <taxon>Eukaryota</taxon>
        <taxon>Fungi</taxon>
        <taxon>Dikarya</taxon>
        <taxon>Ascomycota</taxon>
        <taxon>Pezizomycotina</taxon>
        <taxon>Sordariomycetes</taxon>
        <taxon>Hypocreomycetidae</taxon>
        <taxon>Hypocreales</taxon>
        <taxon>Nectriaceae</taxon>
        <taxon>Fusarium</taxon>
        <taxon>Fusarium fujikuroi species complex</taxon>
    </lineage>
</organism>